<evidence type="ECO:0000259" key="5">
    <source>
        <dbReference type="PROSITE" id="PS51387"/>
    </source>
</evidence>
<dbReference type="GO" id="GO:0071949">
    <property type="term" value="F:FAD binding"/>
    <property type="evidence" value="ECO:0007669"/>
    <property type="project" value="InterPro"/>
</dbReference>
<keyword evidence="7" id="KW-1185">Reference proteome</keyword>
<dbReference type="EMBL" id="BMHQ01000017">
    <property type="protein sequence ID" value="GGE28599.1"/>
    <property type="molecule type" value="Genomic_DNA"/>
</dbReference>
<reference evidence="6" key="2">
    <citation type="submission" date="2020-09" db="EMBL/GenBank/DDBJ databases">
        <authorList>
            <person name="Sun Q."/>
            <person name="Zhou Y."/>
        </authorList>
    </citation>
    <scope>NUCLEOTIDE SEQUENCE</scope>
    <source>
        <strain evidence="6">CGMCC 1.15179</strain>
    </source>
</reference>
<organism evidence="6 7">
    <name type="scientific">Marinithermofilum abyssi</name>
    <dbReference type="NCBI Taxonomy" id="1571185"/>
    <lineage>
        <taxon>Bacteria</taxon>
        <taxon>Bacillati</taxon>
        <taxon>Bacillota</taxon>
        <taxon>Bacilli</taxon>
        <taxon>Bacillales</taxon>
        <taxon>Thermoactinomycetaceae</taxon>
        <taxon>Marinithermofilum</taxon>
    </lineage>
</organism>
<dbReference type="InterPro" id="IPR016169">
    <property type="entry name" value="FAD-bd_PCMH_sub2"/>
</dbReference>
<dbReference type="PANTHER" id="PTHR11748:SF103">
    <property type="entry name" value="GLYCOLATE OXIDASE SUBUNIT GLCE"/>
    <property type="match status" value="1"/>
</dbReference>
<dbReference type="InterPro" id="IPR006094">
    <property type="entry name" value="Oxid_FAD_bind_N"/>
</dbReference>
<dbReference type="InterPro" id="IPR016166">
    <property type="entry name" value="FAD-bd_PCMH"/>
</dbReference>
<keyword evidence="2" id="KW-0285">Flavoprotein</keyword>
<comment type="caution">
    <text evidence="6">The sequence shown here is derived from an EMBL/GenBank/DDBJ whole genome shotgun (WGS) entry which is preliminary data.</text>
</comment>
<dbReference type="GO" id="GO:0016491">
    <property type="term" value="F:oxidoreductase activity"/>
    <property type="evidence" value="ECO:0007669"/>
    <property type="project" value="UniProtKB-KW"/>
</dbReference>
<evidence type="ECO:0000313" key="7">
    <source>
        <dbReference type="Proteomes" id="UP000625210"/>
    </source>
</evidence>
<keyword evidence="4" id="KW-0560">Oxidoreductase</keyword>
<evidence type="ECO:0000256" key="2">
    <source>
        <dbReference type="ARBA" id="ARBA00022630"/>
    </source>
</evidence>
<dbReference type="Pfam" id="PF01565">
    <property type="entry name" value="FAD_binding_4"/>
    <property type="match status" value="1"/>
</dbReference>
<dbReference type="SUPFAM" id="SSF56176">
    <property type="entry name" value="FAD-binding/transporter-associated domain-like"/>
    <property type="match status" value="1"/>
</dbReference>
<keyword evidence="3" id="KW-0274">FAD</keyword>
<dbReference type="InterPro" id="IPR016164">
    <property type="entry name" value="FAD-linked_Oxase-like_C"/>
</dbReference>
<sequence>MSSLYFDNILQSERIRKRATGSDLLGNGAEVAVYPETETEVAKILNAANERDLKVAVTGGGSKLGFGGLRKSYDLVVSLKNLKGIVEHRTGDLTLTARAGTPIRELTKKLAEHRQMLPLDPRWPEKATLGGVIASNDTGPKRLYYGAPRDVVIGLRVVYPDGRVIRTGGKVVKNVAGYDMNKLFVGSMGTLGVITEVTVKLRPLPPYESLALAVFREGREEAVQSFVNTLQRSHLEPVTLEYLNPLLTQRLAGPNRYALAVAFEGGKTAVEEQLNRIQKILPEGADLEVFREKEAKSWWDEWSRLPFNETASSEANSAEVAVKIGTHSSDAVAVVSQATELTAGRKVEALAHGGTGHGISRAYVRGDEEDVLDYLTQLRAFAEERRGYLVADHMVYPLRKRFDAWGTRMVHLPLMKGIKEAIDPKRTLNDQRFVGGL</sequence>
<dbReference type="PANTHER" id="PTHR11748">
    <property type="entry name" value="D-LACTATE DEHYDROGENASE"/>
    <property type="match status" value="1"/>
</dbReference>
<dbReference type="RefSeq" id="WP_188649010.1">
    <property type="nucleotide sequence ID" value="NZ_BMHQ01000017.1"/>
</dbReference>
<dbReference type="Proteomes" id="UP000625210">
    <property type="component" value="Unassembled WGS sequence"/>
</dbReference>
<evidence type="ECO:0000256" key="1">
    <source>
        <dbReference type="ARBA" id="ARBA00001974"/>
    </source>
</evidence>
<dbReference type="Pfam" id="PF02913">
    <property type="entry name" value="FAD-oxidase_C"/>
    <property type="match status" value="1"/>
</dbReference>
<protein>
    <submittedName>
        <fullName evidence="6">Glycolate oxidase</fullName>
    </submittedName>
</protein>
<comment type="cofactor">
    <cofactor evidence="1">
        <name>FAD</name>
        <dbReference type="ChEBI" id="CHEBI:57692"/>
    </cofactor>
</comment>
<dbReference type="Gene3D" id="3.30.465.10">
    <property type="match status" value="1"/>
</dbReference>
<reference evidence="6" key="1">
    <citation type="journal article" date="2014" name="Int. J. Syst. Evol. Microbiol.">
        <title>Complete genome sequence of Corynebacterium casei LMG S-19264T (=DSM 44701T), isolated from a smear-ripened cheese.</title>
        <authorList>
            <consortium name="US DOE Joint Genome Institute (JGI-PGF)"/>
            <person name="Walter F."/>
            <person name="Albersmeier A."/>
            <person name="Kalinowski J."/>
            <person name="Ruckert C."/>
        </authorList>
    </citation>
    <scope>NUCLEOTIDE SEQUENCE</scope>
    <source>
        <strain evidence="6">CGMCC 1.15179</strain>
    </source>
</reference>
<name>A0A8J2YA89_9BACL</name>
<proteinExistence type="predicted"/>
<feature type="domain" description="FAD-binding PCMH-type" evidence="5">
    <location>
        <begin position="24"/>
        <end position="204"/>
    </location>
</feature>
<evidence type="ECO:0000313" key="6">
    <source>
        <dbReference type="EMBL" id="GGE28599.1"/>
    </source>
</evidence>
<dbReference type="AlphaFoldDB" id="A0A8J2YA89"/>
<accession>A0A8J2YA89</accession>
<dbReference type="InterPro" id="IPR036318">
    <property type="entry name" value="FAD-bd_PCMH-like_sf"/>
</dbReference>
<dbReference type="InterPro" id="IPR004113">
    <property type="entry name" value="FAD-bd_oxidored_4_C"/>
</dbReference>
<dbReference type="PROSITE" id="PS51387">
    <property type="entry name" value="FAD_PCMH"/>
    <property type="match status" value="1"/>
</dbReference>
<evidence type="ECO:0000256" key="3">
    <source>
        <dbReference type="ARBA" id="ARBA00022827"/>
    </source>
</evidence>
<gene>
    <name evidence="6" type="primary">glcE</name>
    <name evidence="6" type="ORF">GCM10011571_33360</name>
</gene>
<dbReference type="SUPFAM" id="SSF55103">
    <property type="entry name" value="FAD-linked oxidases, C-terminal domain"/>
    <property type="match status" value="1"/>
</dbReference>
<evidence type="ECO:0000256" key="4">
    <source>
        <dbReference type="ARBA" id="ARBA00023002"/>
    </source>
</evidence>